<reference evidence="2 3" key="1">
    <citation type="submission" date="2016-02" db="EMBL/GenBank/DDBJ databases">
        <title>Discovery of a natural microsporidian pathogen with a broad tissue tropism in Caenorhabditis elegans.</title>
        <authorList>
            <person name="Luallen R.J."/>
            <person name="Reinke A.W."/>
            <person name="Tong L."/>
            <person name="Botts M.R."/>
            <person name="Felix M.-A."/>
            <person name="Troemel E.R."/>
        </authorList>
    </citation>
    <scope>NUCLEOTIDE SEQUENCE [LARGE SCALE GENOMIC DNA]</scope>
    <source>
        <strain evidence="2 3">JUm2807</strain>
    </source>
</reference>
<feature type="domain" description="PSP1 C-terminal" evidence="1">
    <location>
        <begin position="225"/>
        <end position="310"/>
    </location>
</feature>
<dbReference type="GeneID" id="93647182"/>
<dbReference type="RefSeq" id="XP_067544347.1">
    <property type="nucleotide sequence ID" value="XM_067688250.1"/>
</dbReference>
<dbReference type="GO" id="GO:0005737">
    <property type="term" value="C:cytoplasm"/>
    <property type="evidence" value="ECO:0007669"/>
    <property type="project" value="TreeGrafter"/>
</dbReference>
<dbReference type="Proteomes" id="UP000185944">
    <property type="component" value="Unassembled WGS sequence"/>
</dbReference>
<dbReference type="PANTHER" id="PTHR43830">
    <property type="entry name" value="PROTEIN PSP1"/>
    <property type="match status" value="1"/>
</dbReference>
<gene>
    <name evidence="2" type="ORF">NEDG_00832</name>
</gene>
<accession>A0A177EFD1</accession>
<dbReference type="PROSITE" id="PS51411">
    <property type="entry name" value="PSP1_C"/>
    <property type="match status" value="1"/>
</dbReference>
<dbReference type="InterPro" id="IPR047767">
    <property type="entry name" value="PSP1-like"/>
</dbReference>
<dbReference type="NCBIfam" id="NF041131">
    <property type="entry name" value="RicT_YaaT_fam"/>
    <property type="match status" value="1"/>
</dbReference>
<sequence length="334" mass="37498">MGEKAQKVSALSPLISDSIWAYNENITGWKVIGNSSFSRTRSRSIVGDMGLGKAKIGAMPWSEEACISEGRKRSMSTSAIAGLALRLGLEENDEQYRGLCSVLKEGVVKSDRVKVEKGTLSTLRRNSLDPAMFMESIRAEKSPVKKKSFTPPPPKTFSEKLCIVQFGSGARCFGAYKGIVLAKGVFVIIEADRGEDCGAVVVEEAEGRPVQELAAEHAVPCLEVKHIYRVATHQDKLALLEQNELEKEAVASCREKAKTRKLSMEIVDAEYQWDRNKLTFYFRSDKRVDFRDLVKELYKVYKTRIWMCAVEKKGEKRVLCNNEETSEEDLLRPE</sequence>
<evidence type="ECO:0000313" key="2">
    <source>
        <dbReference type="EMBL" id="OAG29699.1"/>
    </source>
</evidence>
<organism evidence="2 3">
    <name type="scientific">Nematocida displodere</name>
    <dbReference type="NCBI Taxonomy" id="1805483"/>
    <lineage>
        <taxon>Eukaryota</taxon>
        <taxon>Fungi</taxon>
        <taxon>Fungi incertae sedis</taxon>
        <taxon>Microsporidia</taxon>
        <taxon>Nematocida</taxon>
    </lineage>
</organism>
<keyword evidence="3" id="KW-1185">Reference proteome</keyword>
<name>A0A177EFD1_9MICR</name>
<dbReference type="Pfam" id="PF04468">
    <property type="entry name" value="PSP1"/>
    <property type="match status" value="1"/>
</dbReference>
<evidence type="ECO:0000313" key="3">
    <source>
        <dbReference type="Proteomes" id="UP000185944"/>
    </source>
</evidence>
<comment type="caution">
    <text evidence="2">The sequence shown here is derived from an EMBL/GenBank/DDBJ whole genome shotgun (WGS) entry which is preliminary data.</text>
</comment>
<dbReference type="PANTHER" id="PTHR43830:SF3">
    <property type="entry name" value="PROTEIN PSP1"/>
    <property type="match status" value="1"/>
</dbReference>
<dbReference type="VEuPathDB" id="MicrosporidiaDB:NEDG_00832"/>
<protein>
    <recommendedName>
        <fullName evidence="1">PSP1 C-terminal domain-containing protein</fullName>
    </recommendedName>
</protein>
<dbReference type="EMBL" id="LTDL01000040">
    <property type="protein sequence ID" value="OAG29699.1"/>
    <property type="molecule type" value="Genomic_DNA"/>
</dbReference>
<dbReference type="OrthoDB" id="243127at2759"/>
<proteinExistence type="predicted"/>
<dbReference type="AlphaFoldDB" id="A0A177EFD1"/>
<dbReference type="InterPro" id="IPR007557">
    <property type="entry name" value="PSP1_C"/>
</dbReference>
<evidence type="ECO:0000259" key="1">
    <source>
        <dbReference type="PROSITE" id="PS51411"/>
    </source>
</evidence>